<evidence type="ECO:0000313" key="2">
    <source>
        <dbReference type="Proteomes" id="UP000196027"/>
    </source>
</evidence>
<dbReference type="Proteomes" id="UP000196027">
    <property type="component" value="Chromosome"/>
</dbReference>
<evidence type="ECO:0000313" key="1">
    <source>
        <dbReference type="EMBL" id="ARU54849.1"/>
    </source>
</evidence>
<dbReference type="Pfam" id="PF06258">
    <property type="entry name" value="Mito_fiss_Elm1"/>
    <property type="match status" value="1"/>
</dbReference>
<dbReference type="KEGG" id="ome:OLMES_0757"/>
<protein>
    <recommendedName>
        <fullName evidence="3">Nucleoside-diphosphate sugar epimerase</fullName>
    </recommendedName>
</protein>
<keyword evidence="2" id="KW-1185">Reference proteome</keyword>
<sequence length="309" mass="35022">MITDGKPGHQNQLRGLGSALANSVETEITWLHVRDYPLKWRALISRKALSLNLTPDQSGLPDIVIGAGHATHKLVLSLKRQCQSFTVLLMKPSLPYRLFDACIVPAHDSPPNRPQVLKTLGVLNTITPRTEQADHAQNTPGLMLIGGESKHYHWDTTEIVAQISEILQQDPEQNWMLTNSRRTPEDFLETLSAALNEQQQLTVIPHTETPPEWMKENLVRSNPVWVTPDSVSMVYEALTSGAQTGIFKLKEKKHGRIVRGLEKLVDDNKLITFEDWHRHHEMPRYQGPFFEAGRAADWLLERYRIAKSG</sequence>
<proteinExistence type="predicted"/>
<organism evidence="1 2">
    <name type="scientific">Oleiphilus messinensis</name>
    <dbReference type="NCBI Taxonomy" id="141451"/>
    <lineage>
        <taxon>Bacteria</taxon>
        <taxon>Pseudomonadati</taxon>
        <taxon>Pseudomonadota</taxon>
        <taxon>Gammaproteobacteria</taxon>
        <taxon>Oceanospirillales</taxon>
        <taxon>Oleiphilaceae</taxon>
        <taxon>Oleiphilus</taxon>
    </lineage>
</organism>
<evidence type="ECO:0008006" key="3">
    <source>
        <dbReference type="Google" id="ProtNLM"/>
    </source>
</evidence>
<reference evidence="1 2" key="1">
    <citation type="submission" date="2017-05" db="EMBL/GenBank/DDBJ databases">
        <title>Genomic insights into alkan degradation activity of Oleiphilus messinensis.</title>
        <authorList>
            <person name="Kozyavkin S.A."/>
            <person name="Slesarev A.I."/>
            <person name="Golyshin P.N."/>
            <person name="Korzhenkov A."/>
            <person name="Golyshina O.N."/>
            <person name="Toshchakov S.V."/>
        </authorList>
    </citation>
    <scope>NUCLEOTIDE SEQUENCE [LARGE SCALE GENOMIC DNA]</scope>
    <source>
        <strain evidence="1 2">ME102</strain>
    </source>
</reference>
<gene>
    <name evidence="1" type="ORF">OLMES_0757</name>
</gene>
<accession>A0A1Y0I3S8</accession>
<dbReference type="EMBL" id="CP021425">
    <property type="protein sequence ID" value="ARU54849.1"/>
    <property type="molecule type" value="Genomic_DNA"/>
</dbReference>
<dbReference type="AlphaFoldDB" id="A0A1Y0I3S8"/>
<dbReference type="InterPro" id="IPR009367">
    <property type="entry name" value="Elm1-like"/>
</dbReference>
<name>A0A1Y0I3S8_9GAMM</name>